<name>A0A151ZKX6_TIELA</name>
<comment type="caution">
    <text evidence="10">The sequence shown here is derived from an EMBL/GenBank/DDBJ whole genome shotgun (WGS) entry which is preliminary data.</text>
</comment>
<proteinExistence type="inferred from homology"/>
<dbReference type="Pfam" id="PF09261">
    <property type="entry name" value="Alpha-mann_mid"/>
    <property type="match status" value="1"/>
</dbReference>
<feature type="chain" id="PRO_5017846967" description="Alpha-mannosidase" evidence="8">
    <location>
        <begin position="24"/>
        <end position="1044"/>
    </location>
</feature>
<dbReference type="Proteomes" id="UP000076078">
    <property type="component" value="Unassembled WGS sequence"/>
</dbReference>
<feature type="signal peptide" evidence="8">
    <location>
        <begin position="1"/>
        <end position="23"/>
    </location>
</feature>
<gene>
    <name evidence="10" type="ORF">DLAC_04732</name>
</gene>
<dbReference type="PANTHER" id="PTHR11607:SF19">
    <property type="entry name" value="ALPHA-MANNOSIDASE B"/>
    <property type="match status" value="1"/>
</dbReference>
<evidence type="ECO:0000313" key="11">
    <source>
        <dbReference type="Proteomes" id="UP000076078"/>
    </source>
</evidence>
<evidence type="ECO:0000256" key="2">
    <source>
        <dbReference type="ARBA" id="ARBA00009792"/>
    </source>
</evidence>
<reference evidence="10 11" key="1">
    <citation type="submission" date="2015-12" db="EMBL/GenBank/DDBJ databases">
        <title>Dictyostelia acquired genes for synthesis and detection of signals that induce cell-type specialization by lateral gene transfer from prokaryotes.</title>
        <authorList>
            <person name="Gloeckner G."/>
            <person name="Schaap P."/>
        </authorList>
    </citation>
    <scope>NUCLEOTIDE SEQUENCE [LARGE SCALE GENOMIC DNA]</scope>
    <source>
        <strain evidence="10 11">TK</strain>
    </source>
</reference>
<evidence type="ECO:0000256" key="1">
    <source>
        <dbReference type="ARBA" id="ARBA00000365"/>
    </source>
</evidence>
<dbReference type="GO" id="GO:0005764">
    <property type="term" value="C:lysosome"/>
    <property type="evidence" value="ECO:0007669"/>
    <property type="project" value="TreeGrafter"/>
</dbReference>
<dbReference type="PANTHER" id="PTHR11607">
    <property type="entry name" value="ALPHA-MANNOSIDASE"/>
    <property type="match status" value="1"/>
</dbReference>
<keyword evidence="8" id="KW-0732">Signal</keyword>
<dbReference type="OrthoDB" id="2016903at2759"/>
<dbReference type="InParanoid" id="A0A151ZKX6"/>
<comment type="similarity">
    <text evidence="2 8">Belongs to the glycosyl hydrolase 38 family.</text>
</comment>
<dbReference type="InterPro" id="IPR011682">
    <property type="entry name" value="Glyco_hydro_38_C"/>
</dbReference>
<dbReference type="Gene3D" id="2.60.40.1180">
    <property type="entry name" value="Golgi alpha-mannosidase II"/>
    <property type="match status" value="1"/>
</dbReference>
<dbReference type="FunCoup" id="A0A151ZKX6">
    <property type="interactions" value="7"/>
</dbReference>
<evidence type="ECO:0000256" key="7">
    <source>
        <dbReference type="ARBA" id="ARBA00023295"/>
    </source>
</evidence>
<keyword evidence="7 8" id="KW-0326">Glycosidase</keyword>
<dbReference type="EMBL" id="LODT01000022">
    <property type="protein sequence ID" value="KYQ94434.1"/>
    <property type="molecule type" value="Genomic_DNA"/>
</dbReference>
<dbReference type="CDD" id="cd00451">
    <property type="entry name" value="GH38N_AMII_euk"/>
    <property type="match status" value="1"/>
</dbReference>
<dbReference type="InterPro" id="IPR015341">
    <property type="entry name" value="Glyco_hydro_38_cen"/>
</dbReference>
<comment type="cofactor">
    <cofactor evidence="8">
        <name>Zn(2+)</name>
        <dbReference type="ChEBI" id="CHEBI:29105"/>
    </cofactor>
    <text evidence="8">Binds 1 zinc ion per subunit.</text>
</comment>
<evidence type="ECO:0000256" key="4">
    <source>
        <dbReference type="ARBA" id="ARBA00022723"/>
    </source>
</evidence>
<dbReference type="InterPro" id="IPR028995">
    <property type="entry name" value="Glyco_hydro_57/38_cen_sf"/>
</dbReference>
<dbReference type="InterPro" id="IPR027291">
    <property type="entry name" value="Glyco_hydro_38_N_sf"/>
</dbReference>
<dbReference type="InterPro" id="IPR013780">
    <property type="entry name" value="Glyco_hydro_b"/>
</dbReference>
<evidence type="ECO:0000256" key="3">
    <source>
        <dbReference type="ARBA" id="ARBA00012752"/>
    </source>
</evidence>
<dbReference type="Pfam" id="PF01074">
    <property type="entry name" value="Glyco_hydro_38N"/>
    <property type="match status" value="1"/>
</dbReference>
<dbReference type="EC" id="3.2.1.-" evidence="8"/>
<dbReference type="InterPro" id="IPR011013">
    <property type="entry name" value="Gal_mutarotase_sf_dom"/>
</dbReference>
<dbReference type="InterPro" id="IPR050843">
    <property type="entry name" value="Glycosyl_Hydrlase_38"/>
</dbReference>
<comment type="catalytic activity">
    <reaction evidence="1">
        <text>Hydrolysis of terminal, non-reducing alpha-D-mannose residues in alpha-D-mannosides.</text>
        <dbReference type="EC" id="3.2.1.24"/>
    </reaction>
</comment>
<dbReference type="SMART" id="SM00872">
    <property type="entry name" value="Alpha-mann_mid"/>
    <property type="match status" value="1"/>
</dbReference>
<keyword evidence="5 8" id="KW-0378">Hydrolase</keyword>
<dbReference type="AlphaFoldDB" id="A0A151ZKX6"/>
<dbReference type="FunFam" id="3.20.110.10:FF:000012">
    <property type="entry name" value="Alpha-mannosidase B"/>
    <property type="match status" value="1"/>
</dbReference>
<organism evidence="10 11">
    <name type="scientific">Tieghemostelium lacteum</name>
    <name type="common">Slime mold</name>
    <name type="synonym">Dictyostelium lacteum</name>
    <dbReference type="NCBI Taxonomy" id="361077"/>
    <lineage>
        <taxon>Eukaryota</taxon>
        <taxon>Amoebozoa</taxon>
        <taxon>Evosea</taxon>
        <taxon>Eumycetozoa</taxon>
        <taxon>Dictyostelia</taxon>
        <taxon>Dictyosteliales</taxon>
        <taxon>Raperosteliaceae</taxon>
        <taxon>Tieghemostelium</taxon>
    </lineage>
</organism>
<protein>
    <recommendedName>
        <fullName evidence="3 8">Alpha-mannosidase</fullName>
        <ecNumber evidence="8">3.2.1.-</ecNumber>
    </recommendedName>
</protein>
<dbReference type="InterPro" id="IPR000602">
    <property type="entry name" value="Glyco_hydro_38_N"/>
</dbReference>
<accession>A0A151ZKX6</accession>
<evidence type="ECO:0000259" key="9">
    <source>
        <dbReference type="SMART" id="SM00872"/>
    </source>
</evidence>
<dbReference type="Gene3D" id="2.60.40.1360">
    <property type="match status" value="1"/>
</dbReference>
<dbReference type="GO" id="GO:0004559">
    <property type="term" value="F:alpha-mannosidase activity"/>
    <property type="evidence" value="ECO:0007669"/>
    <property type="project" value="UniProtKB-EC"/>
</dbReference>
<evidence type="ECO:0000313" key="10">
    <source>
        <dbReference type="EMBL" id="KYQ94434.1"/>
    </source>
</evidence>
<dbReference type="GO" id="GO:0006013">
    <property type="term" value="P:mannose metabolic process"/>
    <property type="evidence" value="ECO:0007669"/>
    <property type="project" value="InterPro"/>
</dbReference>
<dbReference type="GO" id="GO:0030246">
    <property type="term" value="F:carbohydrate binding"/>
    <property type="evidence" value="ECO:0007669"/>
    <property type="project" value="InterPro"/>
</dbReference>
<sequence>MKEIKYLLLTFLFLIIIFDYTSQSKSIKINNNNIKEESSNNGELISAFLIPHSHCDVGWLETYEQYYAENVSLILDNVVNELTKDSSKKFNWAEVIYFQRWWYDQNAIVQAQTRQLIAEGRLYFIGGGWAQNDEAVTHYQAVINQMTIGHQFLLSEFGVTPTISWQIDPFGASTLTPILFSLMGIKYSVIDRLDQRLKYNFSEDPFIAGSGSYIVDKSFEFNWYPSKNYGESLNVFTHILDNHYNSPQYCYPNVTNPNITICTGFDFESDIETNPPINETNINERANVLVNIIKERQAYYRHQNILLPFGNDFEFQNSTVEFENMDKLIEYINSNTSYGVYIQYATLNEYFDKVMSDVGDDMSVFPDRYADDYFTYTKCLSSDYQSFNTCINYWSGFFTSYPLMKQTVRESDWLLRSVEILYSLASNYPNGFDNDLSAVFYALYNHRNSSGILTHHDAITGTSKFKVRENYFDILYQARNQTYDALPVLIEFLLANKSVPANFTANPNILLEDSTQPGTIYTASFSNSLAWQRSDIISVPIAHQDVAVFDYHLNPVPSQIIQRMDQNGQWYLYFNVEVPPLGISTYFISILSNDELERSRILKDQFGGVFKGYQMAHVSELTEISQDLNLPKITISNTMFNLNFQFNSQLNGILKLTSYDDLVRDIYSIPLSMDLIQYFQLSDDAYKFRPKGLPTLIYPESPQFYMTEGPLLSLITVQYTYNCSITYIVYNQPVITNNNSGGNSTNFSNSIDFNQFFEIQATVASGWDQEISMRFNTSISNNQSFYTNNGFEMMERQYQVKFNDTYIWSLISGNFYPIINQATLNDQQNQLTILTQESHAGSSQLDGTFEILLIRRSNYTQSSIHETLNDTSNPTLRFRVFFGQPTTIELIRTPHSIVFENPLLPVFGLISTKGSIVEYMFNYNTQFSPLKESLPMNVHMLSLNKQYIESPGIIMRIMNIYEIDQNSVLSQPASVSLNEMLSEYFTLSSIYETTLSANSILSNATSNDITVTLNPIQLKTYIFNMQPLNQKQKVTDDKIQITIQ</sequence>
<evidence type="ECO:0000256" key="8">
    <source>
        <dbReference type="RuleBase" id="RU361199"/>
    </source>
</evidence>
<evidence type="ECO:0000256" key="6">
    <source>
        <dbReference type="ARBA" id="ARBA00022833"/>
    </source>
</evidence>
<dbReference type="Pfam" id="PF07748">
    <property type="entry name" value="Glyco_hydro_38C"/>
    <property type="match status" value="1"/>
</dbReference>
<evidence type="ECO:0000256" key="5">
    <source>
        <dbReference type="ARBA" id="ARBA00022801"/>
    </source>
</evidence>
<keyword evidence="6 8" id="KW-0862">Zinc</keyword>
<keyword evidence="11" id="KW-1185">Reference proteome</keyword>
<dbReference type="SUPFAM" id="SSF88713">
    <property type="entry name" value="Glycoside hydrolase/deacetylase"/>
    <property type="match status" value="1"/>
</dbReference>
<dbReference type="GO" id="GO:0046872">
    <property type="term" value="F:metal ion binding"/>
    <property type="evidence" value="ECO:0007669"/>
    <property type="project" value="UniProtKB-KW"/>
</dbReference>
<dbReference type="SUPFAM" id="SSF74650">
    <property type="entry name" value="Galactose mutarotase-like"/>
    <property type="match status" value="1"/>
</dbReference>
<feature type="domain" description="Glycoside hydrolase family 38 central" evidence="9">
    <location>
        <begin position="392"/>
        <end position="475"/>
    </location>
</feature>
<dbReference type="Gene3D" id="3.20.110.10">
    <property type="entry name" value="Glycoside hydrolase 38, N terminal domain"/>
    <property type="match status" value="1"/>
</dbReference>
<dbReference type="Gene3D" id="2.70.98.30">
    <property type="entry name" value="Golgi alpha-mannosidase II, domain 4"/>
    <property type="match status" value="1"/>
</dbReference>
<dbReference type="InterPro" id="IPR037094">
    <property type="entry name" value="Glyco_hydro_38_cen_sf"/>
</dbReference>
<keyword evidence="4 8" id="KW-0479">Metal-binding</keyword>
<dbReference type="Gene3D" id="1.20.1270.50">
    <property type="entry name" value="Glycoside hydrolase family 38, central domain"/>
    <property type="match status" value="1"/>
</dbReference>
<dbReference type="SUPFAM" id="SSF88688">
    <property type="entry name" value="Families 57/38 glycoside transferase middle domain"/>
    <property type="match status" value="1"/>
</dbReference>
<dbReference type="OMA" id="CPWGQHP"/>
<dbReference type="InterPro" id="IPR011330">
    <property type="entry name" value="Glyco_hydro/deAcase_b/a-brl"/>
</dbReference>